<comment type="similarity">
    <text evidence="7">Belongs to the binding-protein-dependent transport system permease family.</text>
</comment>
<gene>
    <name evidence="9" type="ORF">GC096_28275</name>
</gene>
<dbReference type="CDD" id="cd06261">
    <property type="entry name" value="TM_PBP2"/>
    <property type="match status" value="1"/>
</dbReference>
<evidence type="ECO:0000256" key="5">
    <source>
        <dbReference type="ARBA" id="ARBA00022989"/>
    </source>
</evidence>
<evidence type="ECO:0000256" key="6">
    <source>
        <dbReference type="ARBA" id="ARBA00023136"/>
    </source>
</evidence>
<sequence length="317" mass="35361">MDTYRTAPTEVQAATVVTKKRNDFSRIKRRNAIYGYLFIAPMMLGFLIFMAGPIISAFGLSFTSYSLLHATKIVGVDNYVNVLTNDELFWSSVGHTLYFSAGLIPLNLSLALGLALLLSTKLPGVGIFRTAIFTPVVTSIIVWAIVWKYVFATDAGLVNQILHFFGITGPAWMYNTTLVMPVVILVSVLKKVGMNMVIFLAALQDVPKMYYEAATIDGASKWKQFTKITLPMISPSLFLTLIITLIGSLKVFSQISVMTDGGPGSSTSVLVYYIYKLAFKTYEFGYASAVAFILFFLVLVLTMVQWNFRKRWVHHEQ</sequence>
<evidence type="ECO:0000256" key="3">
    <source>
        <dbReference type="ARBA" id="ARBA00022475"/>
    </source>
</evidence>
<keyword evidence="2 7" id="KW-0813">Transport</keyword>
<feature type="transmembrane region" description="Helical" evidence="7">
    <location>
        <begin position="130"/>
        <end position="151"/>
    </location>
</feature>
<organism evidence="9 10">
    <name type="scientific">Paenibacillus plantarum</name>
    <dbReference type="NCBI Taxonomy" id="2654975"/>
    <lineage>
        <taxon>Bacteria</taxon>
        <taxon>Bacillati</taxon>
        <taxon>Bacillota</taxon>
        <taxon>Bacilli</taxon>
        <taxon>Bacillales</taxon>
        <taxon>Paenibacillaceae</taxon>
        <taxon>Paenibacillus</taxon>
    </lineage>
</organism>
<evidence type="ECO:0000256" key="7">
    <source>
        <dbReference type="RuleBase" id="RU363032"/>
    </source>
</evidence>
<feature type="transmembrane region" description="Helical" evidence="7">
    <location>
        <begin position="33"/>
        <end position="58"/>
    </location>
</feature>
<keyword evidence="5 7" id="KW-1133">Transmembrane helix</keyword>
<dbReference type="PROSITE" id="PS50928">
    <property type="entry name" value="ABC_TM1"/>
    <property type="match status" value="1"/>
</dbReference>
<dbReference type="Gene3D" id="1.10.3720.10">
    <property type="entry name" value="MetI-like"/>
    <property type="match status" value="1"/>
</dbReference>
<keyword evidence="6 7" id="KW-0472">Membrane</keyword>
<dbReference type="SUPFAM" id="SSF161098">
    <property type="entry name" value="MetI-like"/>
    <property type="match status" value="1"/>
</dbReference>
<feature type="transmembrane region" description="Helical" evidence="7">
    <location>
        <begin position="171"/>
        <end position="189"/>
    </location>
</feature>
<evidence type="ECO:0000256" key="4">
    <source>
        <dbReference type="ARBA" id="ARBA00022692"/>
    </source>
</evidence>
<dbReference type="Pfam" id="PF00528">
    <property type="entry name" value="BPD_transp_1"/>
    <property type="match status" value="1"/>
</dbReference>
<reference evidence="9 10" key="1">
    <citation type="submission" date="2019-10" db="EMBL/GenBank/DDBJ databases">
        <title>Description of Paenibacillus humi sp. nov.</title>
        <authorList>
            <person name="Carlier A."/>
            <person name="Qi S."/>
        </authorList>
    </citation>
    <scope>NUCLEOTIDE SEQUENCE [LARGE SCALE GENOMIC DNA]</scope>
    <source>
        <strain evidence="9 10">LMG 31461</strain>
    </source>
</reference>
<dbReference type="InterPro" id="IPR000515">
    <property type="entry name" value="MetI-like"/>
</dbReference>
<dbReference type="PANTHER" id="PTHR30193:SF37">
    <property type="entry name" value="INNER MEMBRANE ABC TRANSPORTER PERMEASE PROTEIN YCJO"/>
    <property type="match status" value="1"/>
</dbReference>
<keyword evidence="3" id="KW-1003">Cell membrane</keyword>
<evidence type="ECO:0000256" key="1">
    <source>
        <dbReference type="ARBA" id="ARBA00004651"/>
    </source>
</evidence>
<dbReference type="InterPro" id="IPR035906">
    <property type="entry name" value="MetI-like_sf"/>
</dbReference>
<dbReference type="RefSeq" id="WP_171635006.1">
    <property type="nucleotide sequence ID" value="NZ_WHNY01000075.1"/>
</dbReference>
<dbReference type="PANTHER" id="PTHR30193">
    <property type="entry name" value="ABC TRANSPORTER PERMEASE PROTEIN"/>
    <property type="match status" value="1"/>
</dbReference>
<name>A0ABX1XJ47_9BACL</name>
<evidence type="ECO:0000313" key="10">
    <source>
        <dbReference type="Proteomes" id="UP000653578"/>
    </source>
</evidence>
<evidence type="ECO:0000313" key="9">
    <source>
        <dbReference type="EMBL" id="NOU67928.1"/>
    </source>
</evidence>
<evidence type="ECO:0000259" key="8">
    <source>
        <dbReference type="PROSITE" id="PS50928"/>
    </source>
</evidence>
<dbReference type="InterPro" id="IPR051393">
    <property type="entry name" value="ABC_transporter_permease"/>
</dbReference>
<protein>
    <submittedName>
        <fullName evidence="9">ABC transporter permease subunit</fullName>
    </submittedName>
</protein>
<feature type="transmembrane region" description="Helical" evidence="7">
    <location>
        <begin position="97"/>
        <end position="118"/>
    </location>
</feature>
<feature type="transmembrane region" description="Helical" evidence="7">
    <location>
        <begin position="228"/>
        <end position="249"/>
    </location>
</feature>
<feature type="domain" description="ABC transmembrane type-1" evidence="8">
    <location>
        <begin position="93"/>
        <end position="305"/>
    </location>
</feature>
<keyword evidence="4 7" id="KW-0812">Transmembrane</keyword>
<dbReference type="Proteomes" id="UP000653578">
    <property type="component" value="Unassembled WGS sequence"/>
</dbReference>
<comment type="caution">
    <text evidence="9">The sequence shown here is derived from an EMBL/GenBank/DDBJ whole genome shotgun (WGS) entry which is preliminary data.</text>
</comment>
<evidence type="ECO:0000256" key="2">
    <source>
        <dbReference type="ARBA" id="ARBA00022448"/>
    </source>
</evidence>
<feature type="transmembrane region" description="Helical" evidence="7">
    <location>
        <begin position="284"/>
        <end position="304"/>
    </location>
</feature>
<comment type="subcellular location">
    <subcellularLocation>
        <location evidence="1 7">Cell membrane</location>
        <topology evidence="1 7">Multi-pass membrane protein</topology>
    </subcellularLocation>
</comment>
<keyword evidence="10" id="KW-1185">Reference proteome</keyword>
<accession>A0ABX1XJ47</accession>
<proteinExistence type="inferred from homology"/>
<dbReference type="EMBL" id="WHNY01000075">
    <property type="protein sequence ID" value="NOU67928.1"/>
    <property type="molecule type" value="Genomic_DNA"/>
</dbReference>